<keyword evidence="1" id="KW-0812">Transmembrane</keyword>
<name>A0ABW3UUA1_9BACL</name>
<feature type="transmembrane region" description="Helical" evidence="1">
    <location>
        <begin position="108"/>
        <end position="128"/>
    </location>
</feature>
<feature type="transmembrane region" description="Helical" evidence="1">
    <location>
        <begin position="77"/>
        <end position="96"/>
    </location>
</feature>
<evidence type="ECO:0008006" key="4">
    <source>
        <dbReference type="Google" id="ProtNLM"/>
    </source>
</evidence>
<dbReference type="Proteomes" id="UP001597180">
    <property type="component" value="Unassembled WGS sequence"/>
</dbReference>
<keyword evidence="3" id="KW-1185">Reference proteome</keyword>
<comment type="caution">
    <text evidence="2">The sequence shown here is derived from an EMBL/GenBank/DDBJ whole genome shotgun (WGS) entry which is preliminary data.</text>
</comment>
<dbReference type="InterPro" id="IPR058247">
    <property type="entry name" value="DUF1453"/>
</dbReference>
<gene>
    <name evidence="2" type="ORF">ACFQ4B_23245</name>
</gene>
<protein>
    <recommendedName>
        <fullName evidence="4">DUF1453 domain-containing protein</fullName>
    </recommendedName>
</protein>
<keyword evidence="1" id="KW-0472">Membrane</keyword>
<accession>A0ABW3UUA1</accession>
<feature type="transmembrane region" description="Helical" evidence="1">
    <location>
        <begin position="12"/>
        <end position="31"/>
    </location>
</feature>
<feature type="transmembrane region" description="Helical" evidence="1">
    <location>
        <begin position="52"/>
        <end position="71"/>
    </location>
</feature>
<dbReference type="Pfam" id="PF07301">
    <property type="entry name" value="DUF1453"/>
    <property type="match status" value="1"/>
</dbReference>
<keyword evidence="1" id="KW-1133">Transmembrane helix</keyword>
<dbReference type="RefSeq" id="WP_377739313.1">
    <property type="nucleotide sequence ID" value="NZ_JBHSUK010000007.1"/>
</dbReference>
<sequence length="186" mass="21130">MKRIMLRGHRFMQTQVVIMGLLIIFIMYRMYLRIRRNIGWQQLQPRKMGVSIVLLSIIGLLFLMAGTFQVSTVISDLLGILAGGILAYVGAQLTQIELRNGHWFYRPNLWIGSLVTVIFIGRFMYRLFGIFTAGASGALQSGNPWANPVFSSGSGWTAGLMLIMFAYYITYNVMMLRKQRFASSRA</sequence>
<dbReference type="EMBL" id="JBHTLU010000031">
    <property type="protein sequence ID" value="MFD1223039.1"/>
    <property type="molecule type" value="Genomic_DNA"/>
</dbReference>
<organism evidence="2 3">
    <name type="scientific">Paenibacillus vulneris</name>
    <dbReference type="NCBI Taxonomy" id="1133364"/>
    <lineage>
        <taxon>Bacteria</taxon>
        <taxon>Bacillati</taxon>
        <taxon>Bacillota</taxon>
        <taxon>Bacilli</taxon>
        <taxon>Bacillales</taxon>
        <taxon>Paenibacillaceae</taxon>
        <taxon>Paenibacillus</taxon>
    </lineage>
</organism>
<evidence type="ECO:0000313" key="3">
    <source>
        <dbReference type="Proteomes" id="UP001597180"/>
    </source>
</evidence>
<evidence type="ECO:0000256" key="1">
    <source>
        <dbReference type="SAM" id="Phobius"/>
    </source>
</evidence>
<proteinExistence type="predicted"/>
<reference evidence="3" key="1">
    <citation type="journal article" date="2019" name="Int. J. Syst. Evol. Microbiol.">
        <title>The Global Catalogue of Microorganisms (GCM) 10K type strain sequencing project: providing services to taxonomists for standard genome sequencing and annotation.</title>
        <authorList>
            <consortium name="The Broad Institute Genomics Platform"/>
            <consortium name="The Broad Institute Genome Sequencing Center for Infectious Disease"/>
            <person name="Wu L."/>
            <person name="Ma J."/>
        </authorList>
    </citation>
    <scope>NUCLEOTIDE SEQUENCE [LARGE SCALE GENOMIC DNA]</scope>
    <source>
        <strain evidence="3">CCUG 53270</strain>
    </source>
</reference>
<evidence type="ECO:0000313" key="2">
    <source>
        <dbReference type="EMBL" id="MFD1223039.1"/>
    </source>
</evidence>
<feature type="transmembrane region" description="Helical" evidence="1">
    <location>
        <begin position="148"/>
        <end position="170"/>
    </location>
</feature>